<gene>
    <name evidence="8" type="ORF">NE237_018056</name>
</gene>
<name>A0A9Q0QNM4_9MAGN</name>
<keyword evidence="4" id="KW-0804">Transcription</keyword>
<keyword evidence="9" id="KW-1185">Reference proteome</keyword>
<dbReference type="Pfam" id="PF00847">
    <property type="entry name" value="AP2"/>
    <property type="match status" value="1"/>
</dbReference>
<feature type="compositionally biased region" description="Basic and acidic residues" evidence="6">
    <location>
        <begin position="189"/>
        <end position="202"/>
    </location>
</feature>
<evidence type="ECO:0000259" key="7">
    <source>
        <dbReference type="PROSITE" id="PS51032"/>
    </source>
</evidence>
<dbReference type="SMART" id="SM00380">
    <property type="entry name" value="AP2"/>
    <property type="match status" value="1"/>
</dbReference>
<evidence type="ECO:0000256" key="4">
    <source>
        <dbReference type="ARBA" id="ARBA00023163"/>
    </source>
</evidence>
<reference evidence="8" key="1">
    <citation type="journal article" date="2023" name="Plant J.">
        <title>The genome of the king protea, Protea cynaroides.</title>
        <authorList>
            <person name="Chang J."/>
            <person name="Duong T.A."/>
            <person name="Schoeman C."/>
            <person name="Ma X."/>
            <person name="Roodt D."/>
            <person name="Barker N."/>
            <person name="Li Z."/>
            <person name="Van de Peer Y."/>
            <person name="Mizrachi E."/>
        </authorList>
    </citation>
    <scope>NUCLEOTIDE SEQUENCE</scope>
    <source>
        <tissue evidence="8">Young leaves</tissue>
    </source>
</reference>
<feature type="compositionally biased region" description="Low complexity" evidence="6">
    <location>
        <begin position="107"/>
        <end position="126"/>
    </location>
</feature>
<feature type="compositionally biased region" description="Gly residues" evidence="6">
    <location>
        <begin position="398"/>
        <end position="408"/>
    </location>
</feature>
<feature type="region of interest" description="Disordered" evidence="6">
    <location>
        <begin position="1"/>
        <end position="52"/>
    </location>
</feature>
<organism evidence="8 9">
    <name type="scientific">Protea cynaroides</name>
    <dbReference type="NCBI Taxonomy" id="273540"/>
    <lineage>
        <taxon>Eukaryota</taxon>
        <taxon>Viridiplantae</taxon>
        <taxon>Streptophyta</taxon>
        <taxon>Embryophyta</taxon>
        <taxon>Tracheophyta</taxon>
        <taxon>Spermatophyta</taxon>
        <taxon>Magnoliopsida</taxon>
        <taxon>Proteales</taxon>
        <taxon>Proteaceae</taxon>
        <taxon>Protea</taxon>
    </lineage>
</organism>
<dbReference type="GO" id="GO:0009873">
    <property type="term" value="P:ethylene-activated signaling pathway"/>
    <property type="evidence" value="ECO:0007669"/>
    <property type="project" value="InterPro"/>
</dbReference>
<dbReference type="SUPFAM" id="SSF54171">
    <property type="entry name" value="DNA-binding domain"/>
    <property type="match status" value="1"/>
</dbReference>
<dbReference type="FunFam" id="3.30.730.10:FF:000001">
    <property type="entry name" value="Ethylene-responsive transcription factor 2"/>
    <property type="match status" value="1"/>
</dbReference>
<dbReference type="CDD" id="cd00018">
    <property type="entry name" value="AP2"/>
    <property type="match status" value="1"/>
</dbReference>
<evidence type="ECO:0000313" key="8">
    <source>
        <dbReference type="EMBL" id="KAJ4966207.1"/>
    </source>
</evidence>
<dbReference type="PANTHER" id="PTHR31190">
    <property type="entry name" value="DNA-BINDING DOMAIN"/>
    <property type="match status" value="1"/>
</dbReference>
<dbReference type="GO" id="GO:0003700">
    <property type="term" value="F:DNA-binding transcription factor activity"/>
    <property type="evidence" value="ECO:0007669"/>
    <property type="project" value="InterPro"/>
</dbReference>
<dbReference type="OrthoDB" id="1930739at2759"/>
<evidence type="ECO:0000256" key="6">
    <source>
        <dbReference type="SAM" id="MobiDB-lite"/>
    </source>
</evidence>
<dbReference type="AlphaFoldDB" id="A0A9Q0QNM4"/>
<keyword evidence="5" id="KW-0539">Nucleus</keyword>
<feature type="region of interest" description="Disordered" evidence="6">
    <location>
        <begin position="173"/>
        <end position="202"/>
    </location>
</feature>
<dbReference type="InterPro" id="IPR016177">
    <property type="entry name" value="DNA-bd_dom_sf"/>
</dbReference>
<evidence type="ECO:0000313" key="9">
    <source>
        <dbReference type="Proteomes" id="UP001141806"/>
    </source>
</evidence>
<feature type="domain" description="AP2/ERF" evidence="7">
    <location>
        <begin position="206"/>
        <end position="263"/>
    </location>
</feature>
<evidence type="ECO:0000256" key="2">
    <source>
        <dbReference type="ARBA" id="ARBA00023015"/>
    </source>
</evidence>
<dbReference type="PRINTS" id="PR00367">
    <property type="entry name" value="ETHRSPELEMNT"/>
</dbReference>
<comment type="subcellular location">
    <subcellularLocation>
        <location evidence="1">Nucleus</location>
    </subcellularLocation>
</comment>
<evidence type="ECO:0000256" key="3">
    <source>
        <dbReference type="ARBA" id="ARBA00023125"/>
    </source>
</evidence>
<feature type="region of interest" description="Disordered" evidence="6">
    <location>
        <begin position="107"/>
        <end position="141"/>
    </location>
</feature>
<dbReference type="InterPro" id="IPR001471">
    <property type="entry name" value="AP2/ERF_dom"/>
</dbReference>
<dbReference type="GO" id="GO:0003677">
    <property type="term" value="F:DNA binding"/>
    <property type="evidence" value="ECO:0007669"/>
    <property type="project" value="UniProtKB-KW"/>
</dbReference>
<dbReference type="PROSITE" id="PS51032">
    <property type="entry name" value="AP2_ERF"/>
    <property type="match status" value="1"/>
</dbReference>
<keyword evidence="2" id="KW-0805">Transcription regulation</keyword>
<accession>A0A9Q0QNM4</accession>
<dbReference type="PANTHER" id="PTHR31190:SF473">
    <property type="entry name" value="OS05G0437100 PROTEIN"/>
    <property type="match status" value="1"/>
</dbReference>
<dbReference type="GO" id="GO:0005634">
    <property type="term" value="C:nucleus"/>
    <property type="evidence" value="ECO:0007669"/>
    <property type="project" value="UniProtKB-SubCell"/>
</dbReference>
<dbReference type="InterPro" id="IPR036955">
    <property type="entry name" value="AP2/ERF_dom_sf"/>
</dbReference>
<protein>
    <recommendedName>
        <fullName evidence="7">AP2/ERF domain-containing protein</fullName>
    </recommendedName>
</protein>
<proteinExistence type="predicted"/>
<dbReference type="Gene3D" id="3.30.730.10">
    <property type="entry name" value="AP2/ERF domain"/>
    <property type="match status" value="1"/>
</dbReference>
<dbReference type="EMBL" id="JAMYWD010000007">
    <property type="protein sequence ID" value="KAJ4966207.1"/>
    <property type="molecule type" value="Genomic_DNA"/>
</dbReference>
<feature type="region of interest" description="Disordered" evidence="6">
    <location>
        <begin position="380"/>
        <end position="428"/>
    </location>
</feature>
<dbReference type="Proteomes" id="UP001141806">
    <property type="component" value="Unassembled WGS sequence"/>
</dbReference>
<feature type="compositionally biased region" description="Polar residues" evidence="6">
    <location>
        <begin position="419"/>
        <end position="428"/>
    </location>
</feature>
<dbReference type="InterPro" id="IPR044808">
    <property type="entry name" value="ERF_plant"/>
</dbReference>
<keyword evidence="3" id="KW-0238">DNA-binding</keyword>
<evidence type="ECO:0000256" key="1">
    <source>
        <dbReference type="ARBA" id="ARBA00004123"/>
    </source>
</evidence>
<comment type="caution">
    <text evidence="8">The sequence shown here is derived from an EMBL/GenBank/DDBJ whole genome shotgun (WGS) entry which is preliminary data.</text>
</comment>
<evidence type="ECO:0000256" key="5">
    <source>
        <dbReference type="ARBA" id="ARBA00023242"/>
    </source>
</evidence>
<sequence>MCLSKVANSRDPGEFGRYPTRRVDERETDEDSSQPPFLPPPPPSSSSSQQQGIVTVSAASMLLDYNREREMSAMVTALTHVVSGDRSTDWMYQSDFSTYGSSNIVSASAAAGSPSSSHTTTSSSSSGQKRGREEESSGQLSESLMRLYRGFGDFRTSQGESSSGVAVKEEAQSFMPATTLAPTPSISTTREETSSHGEGEGERRIKYRGVRQRPWGKWAAEIRDPHKAARVWLGTFDTAEAAARAYDEAALRFRGNRAKLNFPENVRLRPPTPISPATQLNISDSPATLLRASQIPQQFIQSQTHQHQHQLQSSDLTRDYMDQYSQLLQSSVDLQRQPTSPLEQMFYPSSYAVTSPSSASSVSSSLSSSSSTSFPLIYGSHPQMGYFRHPQQSRDQGGRGSGSGGSGTSGFPTPPWTDSDYNPSSYSS</sequence>